<keyword evidence="5" id="KW-0804">Transcription</keyword>
<accession>A0ABW2ZNZ4</accession>
<reference evidence="9" key="1">
    <citation type="journal article" date="2019" name="Int. J. Syst. Evol. Microbiol.">
        <title>The Global Catalogue of Microorganisms (GCM) 10K type strain sequencing project: providing services to taxonomists for standard genome sequencing and annotation.</title>
        <authorList>
            <consortium name="The Broad Institute Genomics Platform"/>
            <consortium name="The Broad Institute Genome Sequencing Center for Infectious Disease"/>
            <person name="Wu L."/>
            <person name="Ma J."/>
        </authorList>
    </citation>
    <scope>NUCLEOTIDE SEQUENCE [LARGE SCALE GENOMIC DNA]</scope>
    <source>
        <strain evidence="9">CCUG 50754</strain>
    </source>
</reference>
<dbReference type="InterPro" id="IPR018356">
    <property type="entry name" value="Tscrpt_reg_HTH_DeoR_CS"/>
</dbReference>
<dbReference type="SUPFAM" id="SSF46785">
    <property type="entry name" value="Winged helix' DNA-binding domain"/>
    <property type="match status" value="1"/>
</dbReference>
<evidence type="ECO:0000256" key="1">
    <source>
        <dbReference type="ARBA" id="ARBA00021390"/>
    </source>
</evidence>
<dbReference type="SUPFAM" id="SSF100950">
    <property type="entry name" value="NagB/RpiA/CoA transferase-like"/>
    <property type="match status" value="1"/>
</dbReference>
<keyword evidence="4 8" id="KW-0238">DNA-binding</keyword>
<gene>
    <name evidence="8" type="ORF">ACFQZV_02395</name>
</gene>
<evidence type="ECO:0000256" key="2">
    <source>
        <dbReference type="ARBA" id="ARBA00022491"/>
    </source>
</evidence>
<dbReference type="EMBL" id="JBHTIM010000001">
    <property type="protein sequence ID" value="MFD0780148.1"/>
    <property type="molecule type" value="Genomic_DNA"/>
</dbReference>
<keyword evidence="3" id="KW-0805">Transcription regulation</keyword>
<feature type="domain" description="HTH deoR-type" evidence="7">
    <location>
        <begin position="3"/>
        <end position="58"/>
    </location>
</feature>
<evidence type="ECO:0000313" key="9">
    <source>
        <dbReference type="Proteomes" id="UP001597042"/>
    </source>
</evidence>
<dbReference type="PROSITE" id="PS00894">
    <property type="entry name" value="HTH_DEOR_1"/>
    <property type="match status" value="1"/>
</dbReference>
<evidence type="ECO:0000256" key="5">
    <source>
        <dbReference type="ARBA" id="ARBA00023163"/>
    </source>
</evidence>
<dbReference type="SMART" id="SM01134">
    <property type="entry name" value="DeoRC"/>
    <property type="match status" value="1"/>
</dbReference>
<dbReference type="PANTHER" id="PTHR30363:SF4">
    <property type="entry name" value="GLYCEROL-3-PHOSPHATE REGULON REPRESSOR"/>
    <property type="match status" value="1"/>
</dbReference>
<dbReference type="SMART" id="SM00420">
    <property type="entry name" value="HTH_DEOR"/>
    <property type="match status" value="1"/>
</dbReference>
<dbReference type="InterPro" id="IPR001034">
    <property type="entry name" value="DeoR_HTH"/>
</dbReference>
<comment type="caution">
    <text evidence="8">The sequence shown here is derived from an EMBL/GenBank/DDBJ whole genome shotgun (WGS) entry which is preliminary data.</text>
</comment>
<dbReference type="Proteomes" id="UP001597042">
    <property type="component" value="Unassembled WGS sequence"/>
</dbReference>
<dbReference type="Pfam" id="PF08220">
    <property type="entry name" value="HTH_DeoR"/>
    <property type="match status" value="1"/>
</dbReference>
<dbReference type="InterPro" id="IPR014036">
    <property type="entry name" value="DeoR-like_C"/>
</dbReference>
<evidence type="ECO:0000256" key="3">
    <source>
        <dbReference type="ARBA" id="ARBA00023015"/>
    </source>
</evidence>
<organism evidence="8 9">
    <name type="scientific">Microbacterium koreense</name>
    <dbReference type="NCBI Taxonomy" id="323761"/>
    <lineage>
        <taxon>Bacteria</taxon>
        <taxon>Bacillati</taxon>
        <taxon>Actinomycetota</taxon>
        <taxon>Actinomycetes</taxon>
        <taxon>Micrococcales</taxon>
        <taxon>Microbacteriaceae</taxon>
        <taxon>Microbacterium</taxon>
    </lineage>
</organism>
<name>A0ABW2ZNZ4_9MICO</name>
<keyword evidence="2" id="KW-0678">Repressor</keyword>
<evidence type="ECO:0000256" key="4">
    <source>
        <dbReference type="ARBA" id="ARBA00023125"/>
    </source>
</evidence>
<dbReference type="InterPro" id="IPR050313">
    <property type="entry name" value="Carb_Metab_HTH_regulators"/>
</dbReference>
<keyword evidence="9" id="KW-1185">Reference proteome</keyword>
<dbReference type="GO" id="GO:0003677">
    <property type="term" value="F:DNA binding"/>
    <property type="evidence" value="ECO:0007669"/>
    <property type="project" value="UniProtKB-KW"/>
</dbReference>
<dbReference type="Pfam" id="PF00455">
    <property type="entry name" value="DeoRC"/>
    <property type="match status" value="1"/>
</dbReference>
<sequence>MYLEERRRVLLERVRQQGRVDVASEAAELGVTTETVRKDLVHLERQGFVTRTHGGAIAVQRLGFEPVNEVRESVMTDEKIRIAKAAATELPAEGAVLIDSGTTTALLPRFMPTDIALRVVTNSLHIMNSLAAFPNITLMHLGGVFRPVSQSTVGLWTTDALAELRIDLAFIGANGFSVDHGYTTSDQTEAECKRAMVKASRRSIALLDHSKIGASYFHRFATPADIDGVITDSGLDADLVDDLQQAVAHVVVA</sequence>
<dbReference type="PROSITE" id="PS51000">
    <property type="entry name" value="HTH_DEOR_2"/>
    <property type="match status" value="1"/>
</dbReference>
<evidence type="ECO:0000256" key="6">
    <source>
        <dbReference type="ARBA" id="ARBA00024937"/>
    </source>
</evidence>
<dbReference type="RefSeq" id="WP_378752925.1">
    <property type="nucleotide sequence ID" value="NZ_JBHSSV010000012.1"/>
</dbReference>
<comment type="function">
    <text evidence="6">Repressor of the lactose catabolism operon. Galactose-6-phosphate is the inducer.</text>
</comment>
<dbReference type="Gene3D" id="3.40.50.1360">
    <property type="match status" value="1"/>
</dbReference>
<dbReference type="PANTHER" id="PTHR30363">
    <property type="entry name" value="HTH-TYPE TRANSCRIPTIONAL REGULATOR SRLR-RELATED"/>
    <property type="match status" value="1"/>
</dbReference>
<proteinExistence type="predicted"/>
<dbReference type="InterPro" id="IPR036390">
    <property type="entry name" value="WH_DNA-bd_sf"/>
</dbReference>
<evidence type="ECO:0000313" key="8">
    <source>
        <dbReference type="EMBL" id="MFD0780148.1"/>
    </source>
</evidence>
<evidence type="ECO:0000259" key="7">
    <source>
        <dbReference type="PROSITE" id="PS51000"/>
    </source>
</evidence>
<dbReference type="InterPro" id="IPR037171">
    <property type="entry name" value="NagB/RpiA_transferase-like"/>
</dbReference>
<protein>
    <recommendedName>
        <fullName evidence="1">Lactose phosphotransferase system repressor</fullName>
    </recommendedName>
</protein>
<dbReference type="PRINTS" id="PR00037">
    <property type="entry name" value="HTHLACR"/>
</dbReference>